<evidence type="ECO:0000313" key="3">
    <source>
        <dbReference type="EMBL" id="MBS7824543.1"/>
    </source>
</evidence>
<organism evidence="3 4">
    <name type="scientific">Wohlfahrtiimonas chitiniclastica</name>
    <dbReference type="NCBI Taxonomy" id="400946"/>
    <lineage>
        <taxon>Bacteria</taxon>
        <taxon>Pseudomonadati</taxon>
        <taxon>Pseudomonadota</taxon>
        <taxon>Gammaproteobacteria</taxon>
        <taxon>Cardiobacteriales</taxon>
        <taxon>Ignatzschineriaceae</taxon>
        <taxon>Wohlfahrtiimonas</taxon>
    </lineage>
</organism>
<gene>
    <name evidence="3" type="ORF">J7561_04920</name>
</gene>
<dbReference type="InterPro" id="IPR007372">
    <property type="entry name" value="Lipid/polyisoprenoid-bd_YceI"/>
</dbReference>
<evidence type="ECO:0000259" key="2">
    <source>
        <dbReference type="SMART" id="SM00867"/>
    </source>
</evidence>
<protein>
    <submittedName>
        <fullName evidence="3">Polyisoprenoid-binding protein</fullName>
    </submittedName>
</protein>
<dbReference type="EMBL" id="JAGIBU010000003">
    <property type="protein sequence ID" value="MBS7824543.1"/>
    <property type="molecule type" value="Genomic_DNA"/>
</dbReference>
<dbReference type="SUPFAM" id="SSF101874">
    <property type="entry name" value="YceI-like"/>
    <property type="match status" value="1"/>
</dbReference>
<name>A0AB35BZM2_9GAMM</name>
<feature type="domain" description="Lipid/polyisoprenoid-binding YceI-like" evidence="2">
    <location>
        <begin position="21"/>
        <end position="185"/>
    </location>
</feature>
<reference evidence="3" key="1">
    <citation type="submission" date="2021-03" db="EMBL/GenBank/DDBJ databases">
        <title>Identification and antibiotic profiling of Wohlfahrtiimonas chitiniclastica, an underestimated human pathogen.</title>
        <authorList>
            <person name="Kopf A."/>
            <person name="Bunk B."/>
            <person name="Coldewey S."/>
            <person name="Gunzer F."/>
            <person name="Riedel T."/>
            <person name="Schroettner P."/>
        </authorList>
    </citation>
    <scope>NUCLEOTIDE SEQUENCE</scope>
    <source>
        <strain evidence="3">DSM 100917</strain>
    </source>
</reference>
<dbReference type="Proteomes" id="UP000680020">
    <property type="component" value="Unassembled WGS sequence"/>
</dbReference>
<dbReference type="InterPro" id="IPR036761">
    <property type="entry name" value="TTHA0802/YceI-like_sf"/>
</dbReference>
<dbReference type="PANTHER" id="PTHR34406:SF2">
    <property type="entry name" value="PERIPLASMIC PROTEIN"/>
    <property type="match status" value="1"/>
</dbReference>
<proteinExistence type="predicted"/>
<feature type="signal peptide" evidence="1">
    <location>
        <begin position="1"/>
        <end position="19"/>
    </location>
</feature>
<comment type="caution">
    <text evidence="3">The sequence shown here is derived from an EMBL/GenBank/DDBJ whole genome shotgun (WGS) entry which is preliminary data.</text>
</comment>
<evidence type="ECO:0000313" key="4">
    <source>
        <dbReference type="Proteomes" id="UP000680020"/>
    </source>
</evidence>
<keyword evidence="1" id="KW-0732">Signal</keyword>
<accession>A0AB35BZM2</accession>
<sequence>MTKTLLTLGALLSLTPSLAAHYQLEPEHTNARFYIDHFQTSTNHGGFYGLTGDVTYDPQNEIGSVSLIIPIQNLKSGSDAFDQHLKNSDLFDEAKYPDMRFISTQWQWANHQPTRITGDLTLLGQTHPVTLTVERFNCYHSPIWQTEVCGGDFSAEIDRTQWGMDFFVDKGMSKTVNIQIQAEAIKQ</sequence>
<dbReference type="AlphaFoldDB" id="A0AB35BZM2"/>
<dbReference type="SMART" id="SM00867">
    <property type="entry name" value="YceI"/>
    <property type="match status" value="1"/>
</dbReference>
<dbReference type="Gene3D" id="2.40.128.110">
    <property type="entry name" value="Lipid/polyisoprenoid-binding, YceI-like"/>
    <property type="match status" value="1"/>
</dbReference>
<feature type="chain" id="PRO_5044303900" evidence="1">
    <location>
        <begin position="20"/>
        <end position="187"/>
    </location>
</feature>
<evidence type="ECO:0000256" key="1">
    <source>
        <dbReference type="SAM" id="SignalP"/>
    </source>
</evidence>
<dbReference type="Pfam" id="PF04264">
    <property type="entry name" value="YceI"/>
    <property type="match status" value="1"/>
</dbReference>
<dbReference type="RefSeq" id="WP_213403769.1">
    <property type="nucleotide sequence ID" value="NZ_JAGIBT010000003.1"/>
</dbReference>
<dbReference type="PANTHER" id="PTHR34406">
    <property type="entry name" value="PROTEIN YCEI"/>
    <property type="match status" value="1"/>
</dbReference>